<keyword evidence="1" id="KW-0805">Transcription regulation</keyword>
<dbReference type="PROSITE" id="PS51000">
    <property type="entry name" value="HTH_DEOR_2"/>
    <property type="match status" value="1"/>
</dbReference>
<reference evidence="4 5" key="1">
    <citation type="submission" date="2020-02" db="EMBL/GenBank/DDBJ databases">
        <title>Sequencing the genomes of 1000 actinobacteria strains.</title>
        <authorList>
            <person name="Klenk H.-P."/>
        </authorList>
    </citation>
    <scope>NUCLEOTIDE SEQUENCE [LARGE SCALE GENOMIC DNA]</scope>
    <source>
        <strain evidence="4 5">DSM 19609</strain>
    </source>
</reference>
<dbReference type="InterPro" id="IPR036390">
    <property type="entry name" value="WH_DNA-bd_sf"/>
</dbReference>
<dbReference type="Gene3D" id="1.10.10.10">
    <property type="entry name" value="Winged helix-like DNA-binding domain superfamily/Winged helix DNA-binding domain"/>
    <property type="match status" value="1"/>
</dbReference>
<dbReference type="SUPFAM" id="SSF46785">
    <property type="entry name" value="Winged helix' DNA-binding domain"/>
    <property type="match status" value="1"/>
</dbReference>
<proteinExistence type="predicted"/>
<dbReference type="Pfam" id="PF00455">
    <property type="entry name" value="DeoRC"/>
    <property type="match status" value="1"/>
</dbReference>
<dbReference type="RefSeq" id="WP_167170739.1">
    <property type="nucleotide sequence ID" value="NZ_BAAAOO010000004.1"/>
</dbReference>
<feature type="domain" description="HTH deoR-type" evidence="3">
    <location>
        <begin position="16"/>
        <end position="73"/>
    </location>
</feature>
<dbReference type="SMART" id="SM01134">
    <property type="entry name" value="DeoRC"/>
    <property type="match status" value="1"/>
</dbReference>
<dbReference type="SMART" id="SM00420">
    <property type="entry name" value="HTH_DEOR"/>
    <property type="match status" value="1"/>
</dbReference>
<evidence type="ECO:0000256" key="1">
    <source>
        <dbReference type="ARBA" id="ARBA00023015"/>
    </source>
</evidence>
<dbReference type="Pfam" id="PF08220">
    <property type="entry name" value="HTH_DeoR"/>
    <property type="match status" value="1"/>
</dbReference>
<comment type="caution">
    <text evidence="4">The sequence shown here is derived from an EMBL/GenBank/DDBJ whole genome shotgun (WGS) entry which is preliminary data.</text>
</comment>
<dbReference type="InterPro" id="IPR036388">
    <property type="entry name" value="WH-like_DNA-bd_sf"/>
</dbReference>
<evidence type="ECO:0000259" key="3">
    <source>
        <dbReference type="PROSITE" id="PS51000"/>
    </source>
</evidence>
<dbReference type="PANTHER" id="PTHR30363">
    <property type="entry name" value="HTH-TYPE TRANSCRIPTIONAL REGULATOR SRLR-RELATED"/>
    <property type="match status" value="1"/>
</dbReference>
<evidence type="ECO:0000256" key="2">
    <source>
        <dbReference type="ARBA" id="ARBA00023163"/>
    </source>
</evidence>
<dbReference type="Gene3D" id="3.40.50.1360">
    <property type="match status" value="1"/>
</dbReference>
<gene>
    <name evidence="4" type="ORF">FB473_003099</name>
</gene>
<organism evidence="4 5">
    <name type="scientific">Brooklawnia cerclae</name>
    <dbReference type="NCBI Taxonomy" id="349934"/>
    <lineage>
        <taxon>Bacteria</taxon>
        <taxon>Bacillati</taxon>
        <taxon>Actinomycetota</taxon>
        <taxon>Actinomycetes</taxon>
        <taxon>Propionibacteriales</taxon>
        <taxon>Propionibacteriaceae</taxon>
        <taxon>Brooklawnia</taxon>
    </lineage>
</organism>
<protein>
    <submittedName>
        <fullName evidence="4">DeoR/GlpR family transcriptional regulator of sugar metabolism</fullName>
    </submittedName>
</protein>
<dbReference type="InterPro" id="IPR014036">
    <property type="entry name" value="DeoR-like_C"/>
</dbReference>
<evidence type="ECO:0000313" key="4">
    <source>
        <dbReference type="EMBL" id="NIH58404.1"/>
    </source>
</evidence>
<dbReference type="InterPro" id="IPR050313">
    <property type="entry name" value="Carb_Metab_HTH_regulators"/>
</dbReference>
<sequence>MSQLSRKPLRRRAGKGELRRERIVRILSDPDTGNIRNRELAEALGVSIATVRRDLALLQEKDAVSRTYGGVSVAPTRREIAMGSRERSAARQKNAIARTAVGLLSDGDLVILDAGSTAEQVAVEMGNRLSLTVVTNGIRAINRLAVQDHVQVMVLGGYLRGSNGTICGGEAEAMIGRVRADYAFLGAVHVSPHRGIASLTYDQARLKSMMMQQAREIYVIADSTKIVANDAYPFWSPLPSHWGLITDDGVNRELLAGLRAEGADPVIVVAPDADPV</sequence>
<dbReference type="EMBL" id="JAAMOZ010000003">
    <property type="protein sequence ID" value="NIH58404.1"/>
    <property type="molecule type" value="Genomic_DNA"/>
</dbReference>
<accession>A0ABX0SJ93</accession>
<keyword evidence="2" id="KW-0804">Transcription</keyword>
<dbReference type="PANTHER" id="PTHR30363:SF44">
    <property type="entry name" value="AGA OPERON TRANSCRIPTIONAL REPRESSOR-RELATED"/>
    <property type="match status" value="1"/>
</dbReference>
<evidence type="ECO:0000313" key="5">
    <source>
        <dbReference type="Proteomes" id="UP000749311"/>
    </source>
</evidence>
<dbReference type="Proteomes" id="UP000749311">
    <property type="component" value="Unassembled WGS sequence"/>
</dbReference>
<dbReference type="SUPFAM" id="SSF100950">
    <property type="entry name" value="NagB/RpiA/CoA transferase-like"/>
    <property type="match status" value="1"/>
</dbReference>
<keyword evidence="5" id="KW-1185">Reference proteome</keyword>
<name>A0ABX0SJ93_9ACTN</name>
<dbReference type="InterPro" id="IPR001034">
    <property type="entry name" value="DeoR_HTH"/>
</dbReference>
<dbReference type="PRINTS" id="PR00037">
    <property type="entry name" value="HTHLACR"/>
</dbReference>
<dbReference type="InterPro" id="IPR037171">
    <property type="entry name" value="NagB/RpiA_transferase-like"/>
</dbReference>